<dbReference type="CDD" id="cd06071">
    <property type="entry name" value="Beach"/>
    <property type="match status" value="1"/>
</dbReference>
<dbReference type="PROSITE" id="PS51783">
    <property type="entry name" value="PH_BEACH"/>
    <property type="match status" value="1"/>
</dbReference>
<feature type="domain" description="BEACH" evidence="2">
    <location>
        <begin position="2371"/>
        <end position="2668"/>
    </location>
</feature>
<gene>
    <name evidence="4" type="ORF">CGC20_18525</name>
</gene>
<evidence type="ECO:0000313" key="5">
    <source>
        <dbReference type="Proteomes" id="UP000318821"/>
    </source>
</evidence>
<evidence type="ECO:0000313" key="4">
    <source>
        <dbReference type="EMBL" id="TPP51413.1"/>
    </source>
</evidence>
<dbReference type="SUPFAM" id="SSF101898">
    <property type="entry name" value="NHL repeat"/>
    <property type="match status" value="1"/>
</dbReference>
<dbReference type="PROSITE" id="PS50197">
    <property type="entry name" value="BEACH"/>
    <property type="match status" value="1"/>
</dbReference>
<feature type="compositionally biased region" description="Polar residues" evidence="1">
    <location>
        <begin position="1726"/>
        <end position="1735"/>
    </location>
</feature>
<feature type="domain" description="BEACH-type PH" evidence="3">
    <location>
        <begin position="2189"/>
        <end position="2357"/>
    </location>
</feature>
<evidence type="ECO:0000259" key="2">
    <source>
        <dbReference type="PROSITE" id="PS50197"/>
    </source>
</evidence>
<protein>
    <submittedName>
        <fullName evidence="4">Beige/BEACH domain family protein</fullName>
    </submittedName>
</protein>
<dbReference type="SUPFAM" id="SSF81837">
    <property type="entry name" value="BEACH domain"/>
    <property type="match status" value="1"/>
</dbReference>
<dbReference type="Gene3D" id="1.10.1540.10">
    <property type="entry name" value="BEACH domain"/>
    <property type="match status" value="1"/>
</dbReference>
<dbReference type="PANTHER" id="PTHR13743">
    <property type="entry name" value="BEIGE/BEACH-RELATED"/>
    <property type="match status" value="1"/>
</dbReference>
<evidence type="ECO:0000259" key="3">
    <source>
        <dbReference type="PROSITE" id="PS51783"/>
    </source>
</evidence>
<dbReference type="InterPro" id="IPR036372">
    <property type="entry name" value="BEACH_dom_sf"/>
</dbReference>
<dbReference type="InterPro" id="IPR023362">
    <property type="entry name" value="PH-BEACH_dom"/>
</dbReference>
<dbReference type="PANTHER" id="PTHR13743:SF123">
    <property type="entry name" value="PROTEIN FAN"/>
    <property type="match status" value="1"/>
</dbReference>
<feature type="region of interest" description="Disordered" evidence="1">
    <location>
        <begin position="1714"/>
        <end position="1738"/>
    </location>
</feature>
<reference evidence="5" key="1">
    <citation type="submission" date="2019-02" db="EMBL/GenBank/DDBJ databases">
        <title>FDA dAtabase for Regulatory Grade micrObial Sequences (FDA-ARGOS): Supporting development and validation of Infectious Disease Dx tests.</title>
        <authorList>
            <person name="Duncan R."/>
            <person name="Fisher C."/>
            <person name="Tallon L."/>
            <person name="Sadzewicz L."/>
            <person name="Sengamalay N."/>
            <person name="Ott S."/>
            <person name="Godinez A."/>
            <person name="Nagaraj S."/>
            <person name="Vavikolanu K."/>
            <person name="Vyas G."/>
            <person name="Nadendla S."/>
            <person name="Aluvathingal J."/>
            <person name="Sichtig H."/>
        </authorList>
    </citation>
    <scope>NUCLEOTIDE SEQUENCE [LARGE SCALE GENOMIC DNA]</scope>
    <source>
        <strain evidence="5">FDAARGOS_360</strain>
    </source>
</reference>
<dbReference type="InterPro" id="IPR013320">
    <property type="entry name" value="ConA-like_dom_sf"/>
</dbReference>
<accession>A0A504XS48</accession>
<dbReference type="Pfam" id="PF02138">
    <property type="entry name" value="Beach"/>
    <property type="match status" value="1"/>
</dbReference>
<comment type="caution">
    <text evidence="4">The sequence shown here is derived from an EMBL/GenBank/DDBJ whole genome shotgun (WGS) entry which is preliminary data.</text>
</comment>
<dbReference type="Proteomes" id="UP000318821">
    <property type="component" value="Unassembled WGS sequence"/>
</dbReference>
<dbReference type="VEuPathDB" id="TriTrypDB:LdBPK_230130.1"/>
<dbReference type="SMART" id="SM01026">
    <property type="entry name" value="Beach"/>
    <property type="match status" value="1"/>
</dbReference>
<dbReference type="VEuPathDB" id="TriTrypDB:LdCL_230006200"/>
<dbReference type="EMBL" id="RHLD01000023">
    <property type="protein sequence ID" value="TPP51413.1"/>
    <property type="molecule type" value="Genomic_DNA"/>
</dbReference>
<evidence type="ECO:0000256" key="1">
    <source>
        <dbReference type="SAM" id="MobiDB-lite"/>
    </source>
</evidence>
<dbReference type="InterPro" id="IPR000409">
    <property type="entry name" value="BEACH_dom"/>
</dbReference>
<organism evidence="4 5">
    <name type="scientific">Leishmania donovani</name>
    <dbReference type="NCBI Taxonomy" id="5661"/>
    <lineage>
        <taxon>Eukaryota</taxon>
        <taxon>Discoba</taxon>
        <taxon>Euglenozoa</taxon>
        <taxon>Kinetoplastea</taxon>
        <taxon>Metakinetoplastina</taxon>
        <taxon>Trypanosomatida</taxon>
        <taxon>Trypanosomatidae</taxon>
        <taxon>Leishmaniinae</taxon>
        <taxon>Leishmania</taxon>
    </lineage>
</organism>
<dbReference type="SUPFAM" id="SSF49899">
    <property type="entry name" value="Concanavalin A-like lectins/glucanases"/>
    <property type="match status" value="1"/>
</dbReference>
<sequence length="3077" mass="336894">MQSSVNSELQRLWLDARCTPPTAAQHNDKVSAFLSVFVPTFTSRKSQAFRALFGDGAALLGLLCRDFATLARRLTDEDATVVPTLATLATVRLFSQALRLLIGDDALSNTEMGRLASAYENFGNFNVVALALVLHNRLLHAVQTQERDAADWGAVAQTDARLLQLVSAVVSCRHKELTRRSMLEAILPERVASVARTAVTYFSAPEEAGVEAAEASSSILHQQLPNVLDADTVVETLRVMEGALVSSQRRPSTSAAAVWSFNCFACFLENIIYAKQLIGFSPVESLNFDVITATVLNLEKEVGEDGMPALHRVVGSLRVLALAERPDVSSRRPSNTSSLGSSFFRILPATVGRMQQRIAGSWGTSEQRETPLGVHCEGAVESLARLFVLSTQSQMTELCGQQLFQLLLMRGVSAALLGLVLSICAESAPRFEASNLCSLMAFVGKLPCKGEVGEFLKAILDHLRCGRFCLPEQRLAVVVFFIDWCPRASTHVAMSLALGVVQACVHCLSQLAVDPRADGLETFAEHFSVLAKVVLGSKEAADSLISDNCCASLLQVMLASLESGQLHTAVLLRDAFVGLVMKTNLFCDVLLEQIASATDADAWTSMATPLLSTLVLLLHSCGRYNRASLPHNCIELCLSLMQDVESHSQHPPVDRHLLGCCLSLLLTLVNYSDVWELVERTVGTLPANCDHVQSMIDLCTGVLRSSESLAMAERYFTEPAEMKERWSAPCFVHFGPFAVMEEPYIEMLYPVKLLVHMVDTMLTDQHTDAASGTEATEYLMLHSGVTVPNSYVADFIVRWERFTWIRCVSNVYDPKLLPLFFTRASTLATVQKCQRVWLEGLAESVATGEVPHHYNDYIHLGEGGGAKGLVTSSGVVWPPLDAYTAAMWVYMDPMPSGRHEGRVVLWQLEWDAMGRHVCLSLVAHTQRKCCLYRCDLDGDVTVVEMPALPEQRWVHVVTSHARGKMFASQLKMYFDGVEVACNGCPYPAGGLQTAAAVAASLPSLLSREVEVTIGSPQDTPSTQATLRLISFQLYGCGASLRQISSLYAMGPYPSGQVWDSAGQQVYDLHAPCLCDQVVRTLEASLQSASLESILREQCVVLAFPPTMALVQVHAFAMEQIDTSFGYLNNKQWALRNLAAPAMSVLCLHGYYRPPRDSRTTSVDALLCNGAFYEWMRWMRCVSAGVLAAERERDSATETDNSASSPEGIEAGLAAVQQTACNSLRVLNLIKKADMLPLNWQRFMVQFAEHATCHPQIYLHHATAVTQLLQLCMQTVRYRDKHGHAVDGQLLSNLLPLEHIFFNWRLLSNLPDDSWMTIIATLRQLVSPSNALAGLNTARLLMADFVNGFVLGLLREYVAFPRLVTAIELVKCVLLTSQATEELMERVLMAAVLTVPGPSQDGATSTVESHLGSKLATTSCVYLVLARNMLLRCLNEVLEMTLNDGNGAFLATFVSVVPDWWFTAMLSGSSHPVTATLTLRLFVLCFLNAKPFREACSATKAECISRAMEPHCHQRELMDVLVQGYMGHVWAPSSSHAVYSTAGWSGKTEMEGLLVLILHLLKAQCQLLLRGTPVTSEEVTVRGYFSAAAAEATRVVAGNTSPSAGRWRRVRLALAAVRRLKKAACDKKGAKAGGSVACLEAAVQYTASIDRLKSLVCEVLDWLTQSYHLSRALSKSLYQSNNSANLCDFLMWPVLVALCSKEPISAQPRASVELPNRARAKEEDDTAASSNPTTYEARSFGLDSMGPTEGMEKVYDACMMFFLTYAGSRASNASFLTIAGGRTTMSKYVLSLHRALSAEVKGAGNHAEDARKAFLCFVWLKASEQAVGGASDVSAAAVKRNAVELGKYMLDRLVSGGAVPPAAIAAFYRFLLARLECDAMVVKSARTALFEWFMYVTSASFYKLDASKVGVVVDMAYSCADMLFSYPMPAMELLKVVVGRLLQVTVCLWNSIVDDSHPAIRKMAVVWKAVLCANEKNTFVASLFVCGSPEVDTFHNGFDLLLPPIASPEAFTIWMRQHHAEVAQLLQSYMGLSYAFVMANGGEHLRLITRHTTSSLAEWDRRRRHVAAMVAAHWQLWKGTFMTTTFVDPALLACTVSRYPHYCVFNGGGAAVDAEVAVCCEWSMDDNGAVGQTRRYVTENVDEVASDPLSFYIRYAPPVCLPLRRQEAQGPALMLRPNARELVAKVAGRGPSGSVVFVSNAYLVLGTESYISTCILTRQELLVVTCSVVTPAGDFFAEQVRVHTASQHSHAKPSLLQQAFRLFISGQGKGSGSTSSQAAFRYSQYYRQLQTESAKGSNALVWRFPLGSITSVHQRLFQHLSAGLEVVLESGKCVFLVLLDDELSFSKASRDRLFAYFDSDSDPLMSGIAAHSMSEKLVKLGIWTRRWVRRECSNYMYLRVLNDAASRTTANLGQYPVMPWVLSRYTESMLDLGDASAYRDLTKPVGALNELKAKQLQARYAEWIACDPVADPPYHYGTHYSTAAIVLYYLIRLQPFTSRAIRFQGGRLDIADRLFHSVAEAWANGSGRSRGDVKELIPEFFRVSDFLENRNDVCLGTRSDGAALGDVVLPPWCGGSAARFVYMNALSLESEAVSQQLHRWIDLIFGCNQVGQGAVEAINVFSPLSYKEGVVRAINHAATEEERKSIVASADNFGQTPLQLFSKEAHPARKDALRVRTTQAYMLEAVTDITSRPCLSAQVVGKCEGGISTAFVADDTLFLCDRLSAVGSAKPPLLFTYDRDVDSIVCTTARRDRVLATIPQVRSSGSGCVRCLCASVRGSVVCVGTDSGKVIVYSRESCRHRFFIVAVLDSTIAAVLQEAGPVSSLHLFDEGNLLVAYERVSAVSGWHLSILSTNFTFAASFATQADSTAVKAISADSHTGLYYAAKANSLVIFSASGVMLTQLKVDALLMSAAPEYAARIADSRITALLFANCSSFAFTNLVLMGHFNGTVSLWCVAASQTITGETPSSEAPLWSFRWLHEEQYYYYDYWHLTLCAAVCVMCVRVCDCSTTCCAAGALAKKDQKVVRGELVPRTRDNPLAALVLVLRGCDSNETSLLQVMCAAACEMTLLFPISNQDQ</sequence>
<name>A0A504XS48_LEIDO</name>
<dbReference type="VEuPathDB" id="TriTrypDB:LDHU3_23.0150"/>
<proteinExistence type="predicted"/>
<dbReference type="InterPro" id="IPR050865">
    <property type="entry name" value="BEACH_Domain"/>
</dbReference>